<evidence type="ECO:0000313" key="4">
    <source>
        <dbReference type="Proteomes" id="UP001597171"/>
    </source>
</evidence>
<gene>
    <name evidence="3" type="ORF">ACFQ4O_07160</name>
</gene>
<dbReference type="EMBL" id="JBHTMX010000041">
    <property type="protein sequence ID" value="MFD1331779.1"/>
    <property type="molecule type" value="Genomic_DNA"/>
</dbReference>
<keyword evidence="4" id="KW-1185">Reference proteome</keyword>
<reference evidence="4" key="1">
    <citation type="journal article" date="2019" name="Int. J. Syst. Evol. Microbiol.">
        <title>The Global Catalogue of Microorganisms (GCM) 10K type strain sequencing project: providing services to taxonomists for standard genome sequencing and annotation.</title>
        <authorList>
            <consortium name="The Broad Institute Genomics Platform"/>
            <consortium name="The Broad Institute Genome Sequencing Center for Infectious Disease"/>
            <person name="Wu L."/>
            <person name="Ma J."/>
        </authorList>
    </citation>
    <scope>NUCLEOTIDE SEQUENCE [LARGE SCALE GENOMIC DNA]</scope>
    <source>
        <strain evidence="4">CCUG 61696</strain>
    </source>
</reference>
<evidence type="ECO:0000256" key="1">
    <source>
        <dbReference type="ARBA" id="ARBA00008769"/>
    </source>
</evidence>
<dbReference type="InterPro" id="IPR052932">
    <property type="entry name" value="OprB_Porin"/>
</dbReference>
<name>A0ABW3Z697_9HYPH</name>
<evidence type="ECO:0000256" key="2">
    <source>
        <dbReference type="RuleBase" id="RU363072"/>
    </source>
</evidence>
<comment type="similarity">
    <text evidence="1 2">Belongs to the OprB family.</text>
</comment>
<organism evidence="3 4">
    <name type="scientific">Methylopila musalis</name>
    <dbReference type="NCBI Taxonomy" id="1134781"/>
    <lineage>
        <taxon>Bacteria</taxon>
        <taxon>Pseudomonadati</taxon>
        <taxon>Pseudomonadota</taxon>
        <taxon>Alphaproteobacteria</taxon>
        <taxon>Hyphomicrobiales</taxon>
        <taxon>Methylopilaceae</taxon>
        <taxon>Methylopila</taxon>
    </lineage>
</organism>
<proteinExistence type="inferred from homology"/>
<dbReference type="Proteomes" id="UP001597171">
    <property type="component" value="Unassembled WGS sequence"/>
</dbReference>
<feature type="signal peptide" evidence="2">
    <location>
        <begin position="1"/>
        <end position="30"/>
    </location>
</feature>
<comment type="caution">
    <text evidence="3">The sequence shown here is derived from an EMBL/GenBank/DDBJ whole genome shotgun (WGS) entry which is preliminary data.</text>
</comment>
<dbReference type="RefSeq" id="WP_378775006.1">
    <property type="nucleotide sequence ID" value="NZ_JBHTMX010000041.1"/>
</dbReference>
<accession>A0ABW3Z697</accession>
<dbReference type="Gene3D" id="2.40.160.180">
    <property type="entry name" value="Carbohydrate-selective porin OprB"/>
    <property type="match status" value="1"/>
</dbReference>
<feature type="chain" id="PRO_5045008217" evidence="2">
    <location>
        <begin position="31"/>
        <end position="461"/>
    </location>
</feature>
<dbReference type="InterPro" id="IPR007049">
    <property type="entry name" value="Carb-sel_porin_OprB"/>
</dbReference>
<keyword evidence="2" id="KW-0732">Signal</keyword>
<protein>
    <submittedName>
        <fullName evidence="3">Carbohydrate porin</fullName>
    </submittedName>
</protein>
<dbReference type="PANTHER" id="PTHR37944">
    <property type="entry name" value="PORIN B"/>
    <property type="match status" value="1"/>
</dbReference>
<sequence length="461" mass="48432">MSRLNVHGAALSLVSVAALCCGLGLVPARAGDLADTGAGTGFWADLASRERLTGDWGGARTKLEDAGVTFDASFTGDASRNVSGGFRRGGGFSGLFQAALIFDLEKIAGWTGGEIHAGGYVITGHGLSTYRVGNLLAVSGVEADNLTRLGEVYFKQTLLDGRFAFKIGQIAADSDFVTSETSGLFVNSGFGWPGLNGVDLPGGGPAYPVPTPGVHVSYAVNDQLSFQAGLYSGDPLDDDGKNNGGVTFTVDRGVFVIAEAAYATDAAFGLPGVVKAGAWYNSNDFDDLRFAKNGLSLSDPNADDPRAHDGSYALYGVIDQTVWKQSDADDARSLSLFARAVLAPQSNRNLIDAYFDTGFNLKAPFESRPDDVFGVALAYAHISKRARAADRDATRLGTPTPARTSELVVEASYQAAVAGWLKVQPFAQYIVRPAGGDPRPDGSGRRIKDAGVFGLRTQVTF</sequence>
<evidence type="ECO:0000313" key="3">
    <source>
        <dbReference type="EMBL" id="MFD1331779.1"/>
    </source>
</evidence>
<dbReference type="PANTHER" id="PTHR37944:SF1">
    <property type="entry name" value="PORIN B"/>
    <property type="match status" value="1"/>
</dbReference>
<dbReference type="InterPro" id="IPR038673">
    <property type="entry name" value="OprB_sf"/>
</dbReference>
<dbReference type="Pfam" id="PF04966">
    <property type="entry name" value="OprB"/>
    <property type="match status" value="1"/>
</dbReference>